<protein>
    <submittedName>
        <fullName evidence="1">Uncharacterized protein</fullName>
    </submittedName>
</protein>
<evidence type="ECO:0000313" key="2">
    <source>
        <dbReference type="Proteomes" id="UP001234297"/>
    </source>
</evidence>
<keyword evidence="2" id="KW-1185">Reference proteome</keyword>
<comment type="caution">
    <text evidence="1">The sequence shown here is derived from an EMBL/GenBank/DDBJ whole genome shotgun (WGS) entry which is preliminary data.</text>
</comment>
<dbReference type="EMBL" id="CM056817">
    <property type="protein sequence ID" value="KAJ8621032.1"/>
    <property type="molecule type" value="Genomic_DNA"/>
</dbReference>
<gene>
    <name evidence="1" type="ORF">MRB53_029561</name>
</gene>
<dbReference type="Proteomes" id="UP001234297">
    <property type="component" value="Chromosome 9"/>
</dbReference>
<organism evidence="1 2">
    <name type="scientific">Persea americana</name>
    <name type="common">Avocado</name>
    <dbReference type="NCBI Taxonomy" id="3435"/>
    <lineage>
        <taxon>Eukaryota</taxon>
        <taxon>Viridiplantae</taxon>
        <taxon>Streptophyta</taxon>
        <taxon>Embryophyta</taxon>
        <taxon>Tracheophyta</taxon>
        <taxon>Spermatophyta</taxon>
        <taxon>Magnoliopsida</taxon>
        <taxon>Magnoliidae</taxon>
        <taxon>Laurales</taxon>
        <taxon>Lauraceae</taxon>
        <taxon>Persea</taxon>
    </lineage>
</organism>
<proteinExistence type="predicted"/>
<sequence>MGPREVVESWVNQRQFYNHADNSCAPRRQCGLYTQVVWKTTKELGRAEARRIETSLTIFMYFPHGNYVGKKPY</sequence>
<reference evidence="1 2" key="1">
    <citation type="journal article" date="2022" name="Hortic Res">
        <title>A haplotype resolved chromosomal level avocado genome allows analysis of novel avocado genes.</title>
        <authorList>
            <person name="Nath O."/>
            <person name="Fletcher S.J."/>
            <person name="Hayward A."/>
            <person name="Shaw L.M."/>
            <person name="Masouleh A.K."/>
            <person name="Furtado A."/>
            <person name="Henry R.J."/>
            <person name="Mitter N."/>
        </authorList>
    </citation>
    <scope>NUCLEOTIDE SEQUENCE [LARGE SCALE GENOMIC DNA]</scope>
    <source>
        <strain evidence="2">cv. Hass</strain>
    </source>
</reference>
<accession>A0ACC2KJU2</accession>
<name>A0ACC2KJU2_PERAE</name>
<evidence type="ECO:0000313" key="1">
    <source>
        <dbReference type="EMBL" id="KAJ8621032.1"/>
    </source>
</evidence>